<dbReference type="PANTHER" id="PTHR43240">
    <property type="entry name" value="1,4-DIHYDROXY-2-NAPHTHOYL-COA THIOESTERASE 1"/>
    <property type="match status" value="1"/>
</dbReference>
<dbReference type="RefSeq" id="WP_167167324.1">
    <property type="nucleotide sequence ID" value="NZ_BAAAOO010000007.1"/>
</dbReference>
<dbReference type="Proteomes" id="UP000749311">
    <property type="component" value="Unassembled WGS sequence"/>
</dbReference>
<evidence type="ECO:0000313" key="5">
    <source>
        <dbReference type="Proteomes" id="UP000749311"/>
    </source>
</evidence>
<dbReference type="Gene3D" id="3.10.129.10">
    <property type="entry name" value="Hotdog Thioesterase"/>
    <property type="match status" value="1"/>
</dbReference>
<comment type="similarity">
    <text evidence="1">Belongs to the thioesterase PaaI family.</text>
</comment>
<gene>
    <name evidence="4" type="ORF">FB473_002145</name>
</gene>
<keyword evidence="2" id="KW-0378">Hydrolase</keyword>
<reference evidence="4 5" key="1">
    <citation type="submission" date="2020-02" db="EMBL/GenBank/DDBJ databases">
        <title>Sequencing the genomes of 1000 actinobacteria strains.</title>
        <authorList>
            <person name="Klenk H.-P."/>
        </authorList>
    </citation>
    <scope>NUCLEOTIDE SEQUENCE [LARGE SCALE GENOMIC DNA]</scope>
    <source>
        <strain evidence="4 5">DSM 19609</strain>
    </source>
</reference>
<protein>
    <submittedName>
        <fullName evidence="4">Uncharacterized protein (TIGR00369 family)</fullName>
    </submittedName>
</protein>
<dbReference type="CDD" id="cd03443">
    <property type="entry name" value="PaaI_thioesterase"/>
    <property type="match status" value="1"/>
</dbReference>
<keyword evidence="5" id="KW-1185">Reference proteome</keyword>
<dbReference type="PANTHER" id="PTHR43240:SF5">
    <property type="entry name" value="1,4-DIHYDROXY-2-NAPHTHOYL-COA THIOESTERASE 1"/>
    <property type="match status" value="1"/>
</dbReference>
<sequence length="136" mass="14112">MTDLPATDLPAWASPGASAFDTKLGLELIELSAARVTGRAPVEGNTQPFGLWHGGASATLAETLASLGATMHAQPDRRAVGTELSISHIRSASTGWVHGCATAIHFGRGSAVYTVTLTDDDDRLLASARVTCRILG</sequence>
<evidence type="ECO:0000313" key="4">
    <source>
        <dbReference type="EMBL" id="NIH57500.1"/>
    </source>
</evidence>
<dbReference type="InterPro" id="IPR003736">
    <property type="entry name" value="PAAI_dom"/>
</dbReference>
<evidence type="ECO:0000256" key="1">
    <source>
        <dbReference type="ARBA" id="ARBA00008324"/>
    </source>
</evidence>
<dbReference type="InterPro" id="IPR029069">
    <property type="entry name" value="HotDog_dom_sf"/>
</dbReference>
<dbReference type="Pfam" id="PF03061">
    <property type="entry name" value="4HBT"/>
    <property type="match status" value="1"/>
</dbReference>
<evidence type="ECO:0000259" key="3">
    <source>
        <dbReference type="Pfam" id="PF03061"/>
    </source>
</evidence>
<comment type="caution">
    <text evidence="4">The sequence shown here is derived from an EMBL/GenBank/DDBJ whole genome shotgun (WGS) entry which is preliminary data.</text>
</comment>
<dbReference type="InterPro" id="IPR006683">
    <property type="entry name" value="Thioestr_dom"/>
</dbReference>
<accession>A0ABX0SGI1</accession>
<dbReference type="EMBL" id="JAAMOZ010000001">
    <property type="protein sequence ID" value="NIH57500.1"/>
    <property type="molecule type" value="Genomic_DNA"/>
</dbReference>
<name>A0ABX0SGI1_9ACTN</name>
<dbReference type="NCBIfam" id="TIGR00369">
    <property type="entry name" value="unchar_dom_1"/>
    <property type="match status" value="1"/>
</dbReference>
<evidence type="ECO:0000256" key="2">
    <source>
        <dbReference type="ARBA" id="ARBA00022801"/>
    </source>
</evidence>
<proteinExistence type="inferred from homology"/>
<organism evidence="4 5">
    <name type="scientific">Brooklawnia cerclae</name>
    <dbReference type="NCBI Taxonomy" id="349934"/>
    <lineage>
        <taxon>Bacteria</taxon>
        <taxon>Bacillati</taxon>
        <taxon>Actinomycetota</taxon>
        <taxon>Actinomycetes</taxon>
        <taxon>Propionibacteriales</taxon>
        <taxon>Propionibacteriaceae</taxon>
        <taxon>Brooklawnia</taxon>
    </lineage>
</organism>
<feature type="domain" description="Thioesterase" evidence="3">
    <location>
        <begin position="49"/>
        <end position="125"/>
    </location>
</feature>
<dbReference type="SUPFAM" id="SSF54637">
    <property type="entry name" value="Thioesterase/thiol ester dehydrase-isomerase"/>
    <property type="match status" value="1"/>
</dbReference>